<sequence>MLSENATTLASIDQVRHEISGLEPLHLMAPCNPGDTCSLAMVIRSPDGRGLHNELPRSGRVKPADLHQSGSLQGSNRGFLKKPGR</sequence>
<gene>
    <name evidence="2" type="ORF">ASZ90_014722</name>
</gene>
<accession>A0A0W8F3Z7</accession>
<feature type="region of interest" description="Disordered" evidence="1">
    <location>
        <begin position="46"/>
        <end position="85"/>
    </location>
</feature>
<proteinExistence type="predicted"/>
<organism evidence="2">
    <name type="scientific">hydrocarbon metagenome</name>
    <dbReference type="NCBI Taxonomy" id="938273"/>
    <lineage>
        <taxon>unclassified sequences</taxon>
        <taxon>metagenomes</taxon>
        <taxon>ecological metagenomes</taxon>
    </lineage>
</organism>
<dbReference type="EMBL" id="LNQE01001546">
    <property type="protein sequence ID" value="KUG15611.1"/>
    <property type="molecule type" value="Genomic_DNA"/>
</dbReference>
<reference evidence="2" key="1">
    <citation type="journal article" date="2015" name="Proc. Natl. Acad. Sci. U.S.A.">
        <title>Networks of energetic and metabolic interactions define dynamics in microbial communities.</title>
        <authorList>
            <person name="Embree M."/>
            <person name="Liu J.K."/>
            <person name="Al-Bassam M.M."/>
            <person name="Zengler K."/>
        </authorList>
    </citation>
    <scope>NUCLEOTIDE SEQUENCE</scope>
</reference>
<dbReference type="AlphaFoldDB" id="A0A0W8F3Z7"/>
<evidence type="ECO:0000256" key="1">
    <source>
        <dbReference type="SAM" id="MobiDB-lite"/>
    </source>
</evidence>
<protein>
    <submittedName>
        <fullName evidence="2">Uncharacterized protein</fullName>
    </submittedName>
</protein>
<name>A0A0W8F3Z7_9ZZZZ</name>
<comment type="caution">
    <text evidence="2">The sequence shown here is derived from an EMBL/GenBank/DDBJ whole genome shotgun (WGS) entry which is preliminary data.</text>
</comment>
<evidence type="ECO:0000313" key="2">
    <source>
        <dbReference type="EMBL" id="KUG15611.1"/>
    </source>
</evidence>
<feature type="compositionally biased region" description="Basic and acidic residues" evidence="1">
    <location>
        <begin position="46"/>
        <end position="65"/>
    </location>
</feature>